<dbReference type="EMBL" id="FNIE01000002">
    <property type="protein sequence ID" value="SDN09295.1"/>
    <property type="molecule type" value="Genomic_DNA"/>
</dbReference>
<dbReference type="AlphaFoldDB" id="A0A1G9YLA7"/>
<feature type="region of interest" description="Disordered" evidence="1">
    <location>
        <begin position="236"/>
        <end position="256"/>
    </location>
</feature>
<feature type="compositionally biased region" description="Basic residues" evidence="1">
    <location>
        <begin position="202"/>
        <end position="217"/>
    </location>
</feature>
<reference evidence="2 3" key="1">
    <citation type="submission" date="2016-10" db="EMBL/GenBank/DDBJ databases">
        <authorList>
            <person name="de Groot N.N."/>
        </authorList>
    </citation>
    <scope>NUCLEOTIDE SEQUENCE [LARGE SCALE GENOMIC DNA]</scope>
    <source>
        <strain evidence="2 3">CGMCC 4.2022</strain>
    </source>
</reference>
<evidence type="ECO:0000256" key="1">
    <source>
        <dbReference type="SAM" id="MobiDB-lite"/>
    </source>
</evidence>
<feature type="region of interest" description="Disordered" evidence="1">
    <location>
        <begin position="276"/>
        <end position="295"/>
    </location>
</feature>
<feature type="region of interest" description="Disordered" evidence="1">
    <location>
        <begin position="1"/>
        <end position="109"/>
    </location>
</feature>
<evidence type="ECO:0000313" key="3">
    <source>
        <dbReference type="Proteomes" id="UP000199341"/>
    </source>
</evidence>
<keyword evidence="3" id="KW-1185">Reference proteome</keyword>
<dbReference type="STRING" id="310781.SAMN05216259_102597"/>
<organism evidence="2 3">
    <name type="scientific">Actinacidiphila guanduensis</name>
    <dbReference type="NCBI Taxonomy" id="310781"/>
    <lineage>
        <taxon>Bacteria</taxon>
        <taxon>Bacillati</taxon>
        <taxon>Actinomycetota</taxon>
        <taxon>Actinomycetes</taxon>
        <taxon>Kitasatosporales</taxon>
        <taxon>Streptomycetaceae</taxon>
        <taxon>Actinacidiphila</taxon>
    </lineage>
</organism>
<feature type="region of interest" description="Disordered" evidence="1">
    <location>
        <begin position="139"/>
        <end position="217"/>
    </location>
</feature>
<feature type="compositionally biased region" description="Low complexity" evidence="1">
    <location>
        <begin position="236"/>
        <end position="252"/>
    </location>
</feature>
<accession>A0A1G9YLA7</accession>
<feature type="compositionally biased region" description="Basic residues" evidence="1">
    <location>
        <begin position="284"/>
        <end position="295"/>
    </location>
</feature>
<proteinExistence type="predicted"/>
<gene>
    <name evidence="2" type="ORF">SAMN05216259_102597</name>
</gene>
<sequence length="295" mass="31466">MHQGAPGRAQTSPHCPPRAPTRTTTPTPKGRGGGTSQAKPWGTAREETTGLTTVFNPRWANENPKGALRGTPRRSSGGGTARSTDPGRQPQRARTATAPYPLARREASSRQFSTAHAAVDMPMQGESQRFAVIGYGHAPSTAPPTRPGTCFTERRGGPTAREAFGRRPGRSAVRGDGGGGTPWPAPPRHSRLPGPRADPWRPCKRRRTDRHRAHGRAHGHIYREHTPDRARIAPDAATGRPGRAGPTGGFRPSGTSLLTVGMRRTTLGVPGSHTYARLGCPAHAPHRPQPVHRGG</sequence>
<dbReference type="Proteomes" id="UP000199341">
    <property type="component" value="Unassembled WGS sequence"/>
</dbReference>
<evidence type="ECO:0000313" key="2">
    <source>
        <dbReference type="EMBL" id="SDN09295.1"/>
    </source>
</evidence>
<protein>
    <submittedName>
        <fullName evidence="2">Uncharacterized protein</fullName>
    </submittedName>
</protein>
<name>A0A1G9YLA7_9ACTN</name>
<feature type="compositionally biased region" description="Low complexity" evidence="1">
    <location>
        <begin position="20"/>
        <end position="29"/>
    </location>
</feature>